<dbReference type="Ensembl" id="ENSFHET00000003443.1">
    <property type="protein sequence ID" value="ENSFHEP00000007674.1"/>
    <property type="gene ID" value="ENSFHEG00000008802.1"/>
</dbReference>
<dbReference type="Pfam" id="PF06668">
    <property type="entry name" value="ITI_HC_C"/>
    <property type="match status" value="1"/>
</dbReference>
<dbReference type="GO" id="GO:0030212">
    <property type="term" value="P:hyaluronan metabolic process"/>
    <property type="evidence" value="ECO:0007669"/>
    <property type="project" value="InterPro"/>
</dbReference>
<name>A0A3Q2P5Y9_FUNHE</name>
<dbReference type="PANTHER" id="PTHR10338:SF14">
    <property type="entry name" value="INTER-ALPHA-TRYPSIN INHIBITOR HEAVY CHAIN H2"/>
    <property type="match status" value="1"/>
</dbReference>
<evidence type="ECO:0000313" key="2">
    <source>
        <dbReference type="Ensembl" id="ENSFHEP00000007674.1"/>
    </source>
</evidence>
<proteinExistence type="predicted"/>
<feature type="domain" description="Inter-alpha-trypsin inhibitor heavy chain C-terminal" evidence="1">
    <location>
        <begin position="47"/>
        <end position="224"/>
    </location>
</feature>
<dbReference type="GeneTree" id="ENSGT00940000157945"/>
<evidence type="ECO:0000313" key="3">
    <source>
        <dbReference type="Proteomes" id="UP000265000"/>
    </source>
</evidence>
<keyword evidence="3" id="KW-1185">Reference proteome</keyword>
<dbReference type="GO" id="GO:0004867">
    <property type="term" value="F:serine-type endopeptidase inhibitor activity"/>
    <property type="evidence" value="ECO:0007669"/>
    <property type="project" value="InterPro"/>
</dbReference>
<dbReference type="PANTHER" id="PTHR10338">
    <property type="entry name" value="INTER-ALPHA-TRYPSIN INHIBITOR HEAVY CHAIN FAMILY MEMBER"/>
    <property type="match status" value="1"/>
</dbReference>
<dbReference type="STRING" id="8078.ENSFHEP00000007674"/>
<dbReference type="InterPro" id="IPR010600">
    <property type="entry name" value="ITI_HC_C"/>
</dbReference>
<reference evidence="2" key="1">
    <citation type="submission" date="2025-08" db="UniProtKB">
        <authorList>
            <consortium name="Ensembl"/>
        </authorList>
    </citation>
    <scope>IDENTIFICATION</scope>
</reference>
<organism evidence="2 3">
    <name type="scientific">Fundulus heteroclitus</name>
    <name type="common">Killifish</name>
    <name type="synonym">Mummichog</name>
    <dbReference type="NCBI Taxonomy" id="8078"/>
    <lineage>
        <taxon>Eukaryota</taxon>
        <taxon>Metazoa</taxon>
        <taxon>Chordata</taxon>
        <taxon>Craniata</taxon>
        <taxon>Vertebrata</taxon>
        <taxon>Euteleostomi</taxon>
        <taxon>Actinopterygii</taxon>
        <taxon>Neopterygii</taxon>
        <taxon>Teleostei</taxon>
        <taxon>Neoteleostei</taxon>
        <taxon>Acanthomorphata</taxon>
        <taxon>Ovalentaria</taxon>
        <taxon>Atherinomorphae</taxon>
        <taxon>Cyprinodontiformes</taxon>
        <taxon>Fundulidae</taxon>
        <taxon>Fundulus</taxon>
    </lineage>
</organism>
<dbReference type="AlphaFoldDB" id="A0A3Q2P5Y9"/>
<protein>
    <recommendedName>
        <fullName evidence="1">Inter-alpha-trypsin inhibitor heavy chain C-terminal domain-containing protein</fullName>
    </recommendedName>
</protein>
<sequence length="249" mass="28032">LVDVIVGLFPQRHFVVYHFPRKPQPRALNETATFTVSSLQPSALSPGVVVNGQLISSKQPHKDKLSTYFGIVSVYYQPEGVGSLTPRPACLDGRQSVSSVKRLRFSVTVSIVKNSHATVTINNSIRVMVLLHRVWRKHPVNVDFLGIYIPNDNRYSPLVHGLIGQFSREPQVNVYDVHEGPDPLKKEATMEVKGQVLLVTRGWQKDYRRDTKRGNSVSCWFVHNSAKGFIDGHYTDYIVPHLSSFLQTA</sequence>
<evidence type="ECO:0000259" key="1">
    <source>
        <dbReference type="Pfam" id="PF06668"/>
    </source>
</evidence>
<dbReference type="InterPro" id="IPR050934">
    <property type="entry name" value="ITIH"/>
</dbReference>
<dbReference type="Proteomes" id="UP000265000">
    <property type="component" value="Unplaced"/>
</dbReference>
<reference evidence="2" key="2">
    <citation type="submission" date="2025-09" db="UniProtKB">
        <authorList>
            <consortium name="Ensembl"/>
        </authorList>
    </citation>
    <scope>IDENTIFICATION</scope>
</reference>
<accession>A0A3Q2P5Y9</accession>